<dbReference type="Pfam" id="PF01035">
    <property type="entry name" value="DNA_binding_1"/>
    <property type="match status" value="1"/>
</dbReference>
<dbReference type="InterPro" id="IPR036217">
    <property type="entry name" value="MethylDNA_cys_MeTrfase_DNAb"/>
</dbReference>
<evidence type="ECO:0000256" key="5">
    <source>
        <dbReference type="ARBA" id="ARBA00022763"/>
    </source>
</evidence>
<feature type="active site" description="Nucleophile; methyl group acceptor" evidence="8">
    <location>
        <position position="124"/>
    </location>
</feature>
<evidence type="ECO:0000256" key="8">
    <source>
        <dbReference type="HAMAP-Rule" id="MF_00772"/>
    </source>
</evidence>
<reference evidence="11 12" key="1">
    <citation type="submission" date="2022-11" db="EMBL/GenBank/DDBJ databases">
        <authorList>
            <person name="Caiyu Z."/>
        </authorList>
    </citation>
    <scope>NUCLEOTIDE SEQUENCE [LARGE SCALE GENOMIC DNA]</scope>
    <source>
        <strain evidence="11 12">YR-4</strain>
    </source>
</reference>
<name>A0ABT4BTN4_9FIRM</name>
<evidence type="ECO:0000256" key="3">
    <source>
        <dbReference type="ARBA" id="ARBA00022603"/>
    </source>
</evidence>
<proteinExistence type="inferred from homology"/>
<feature type="domain" description="Methylguanine DNA methyltransferase ribonuclease-like" evidence="10">
    <location>
        <begin position="6"/>
        <end position="68"/>
    </location>
</feature>
<dbReference type="InterPro" id="IPR036388">
    <property type="entry name" value="WH-like_DNA-bd_sf"/>
</dbReference>
<keyword evidence="2 8" id="KW-0963">Cytoplasm</keyword>
<comment type="catalytic activity">
    <reaction evidence="1 8">
        <text>a 4-O-methyl-thymidine in DNA + L-cysteinyl-[protein] = a thymidine in DNA + S-methyl-L-cysteinyl-[protein]</text>
        <dbReference type="Rhea" id="RHEA:53428"/>
        <dbReference type="Rhea" id="RHEA-COMP:10131"/>
        <dbReference type="Rhea" id="RHEA-COMP:10132"/>
        <dbReference type="Rhea" id="RHEA-COMP:13555"/>
        <dbReference type="Rhea" id="RHEA-COMP:13556"/>
        <dbReference type="ChEBI" id="CHEBI:29950"/>
        <dbReference type="ChEBI" id="CHEBI:82612"/>
        <dbReference type="ChEBI" id="CHEBI:137386"/>
        <dbReference type="ChEBI" id="CHEBI:137387"/>
        <dbReference type="EC" id="2.1.1.63"/>
    </reaction>
</comment>
<dbReference type="EC" id="2.1.1.63" evidence="8"/>
<dbReference type="InterPro" id="IPR023546">
    <property type="entry name" value="MGMT"/>
</dbReference>
<dbReference type="SUPFAM" id="SSF53155">
    <property type="entry name" value="Methylated DNA-protein cysteine methyltransferase domain"/>
    <property type="match status" value="1"/>
</dbReference>
<evidence type="ECO:0000259" key="10">
    <source>
        <dbReference type="Pfam" id="PF02870"/>
    </source>
</evidence>
<dbReference type="SUPFAM" id="SSF46767">
    <property type="entry name" value="Methylated DNA-protein cysteine methyltransferase, C-terminal domain"/>
    <property type="match status" value="1"/>
</dbReference>
<dbReference type="Gene3D" id="3.30.160.70">
    <property type="entry name" value="Methylated DNA-protein cysteine methyltransferase domain"/>
    <property type="match status" value="1"/>
</dbReference>
<dbReference type="InterPro" id="IPR036631">
    <property type="entry name" value="MGMT_N_sf"/>
</dbReference>
<dbReference type="PANTHER" id="PTHR10815:SF5">
    <property type="entry name" value="METHYLATED-DNA--PROTEIN-CYSTEINE METHYLTRANSFERASE"/>
    <property type="match status" value="1"/>
</dbReference>
<dbReference type="NCBIfam" id="TIGR00589">
    <property type="entry name" value="ogt"/>
    <property type="match status" value="1"/>
</dbReference>
<dbReference type="InterPro" id="IPR008332">
    <property type="entry name" value="MethylG_MeTrfase_N"/>
</dbReference>
<dbReference type="CDD" id="cd06445">
    <property type="entry name" value="ATase"/>
    <property type="match status" value="1"/>
</dbReference>
<protein>
    <recommendedName>
        <fullName evidence="8">Methylated-DNA--protein-cysteine methyltransferase</fullName>
        <ecNumber evidence="8">2.1.1.63</ecNumber>
    </recommendedName>
    <alternativeName>
        <fullName evidence="8">6-O-methylguanine-DNA methyltransferase</fullName>
        <shortName evidence="8">MGMT</shortName>
    </alternativeName>
    <alternativeName>
        <fullName evidence="8">O-6-methylguanine-DNA-alkyltransferase</fullName>
    </alternativeName>
</protein>
<comment type="caution">
    <text evidence="11">The sequence shown here is derived from an EMBL/GenBank/DDBJ whole genome shotgun (WGS) entry which is preliminary data.</text>
</comment>
<evidence type="ECO:0000256" key="1">
    <source>
        <dbReference type="ARBA" id="ARBA00001286"/>
    </source>
</evidence>
<dbReference type="InterPro" id="IPR014048">
    <property type="entry name" value="MethylDNA_cys_MeTrfase_DNA-bd"/>
</dbReference>
<evidence type="ECO:0000313" key="11">
    <source>
        <dbReference type="EMBL" id="MCY1713438.1"/>
    </source>
</evidence>
<evidence type="ECO:0000313" key="12">
    <source>
        <dbReference type="Proteomes" id="UP001082703"/>
    </source>
</evidence>
<evidence type="ECO:0000256" key="7">
    <source>
        <dbReference type="ARBA" id="ARBA00049348"/>
    </source>
</evidence>
<comment type="function">
    <text evidence="8">Involved in the cellular defense against the biological effects of O6-methylguanine (O6-MeG) and O4-methylthymine (O4-MeT) in DNA. Repairs the methylated nucleobase in DNA by stoichiometrically transferring the methyl group to a cysteine residue in the enzyme. This is a suicide reaction: the enzyme is irreversibly inactivated.</text>
</comment>
<dbReference type="Gene3D" id="1.10.10.10">
    <property type="entry name" value="Winged helix-like DNA-binding domain superfamily/Winged helix DNA-binding domain"/>
    <property type="match status" value="1"/>
</dbReference>
<evidence type="ECO:0000256" key="6">
    <source>
        <dbReference type="ARBA" id="ARBA00023204"/>
    </source>
</evidence>
<sequence length="156" mass="17570">MKNLFYYETDIGRIGICCEQNEITDVFLPEEAAGGTETIFETELHREAFRQLQEYFSGIRKDFTLPLSANGTEFQKRVWKSLLAIPYGETRSYKQVAEMAGCPRGYRAVGMANNRNPIPIFIPCHRVIGANGTLVGYGGGLDLKKKLLSLEQGRKE</sequence>
<evidence type="ECO:0000256" key="2">
    <source>
        <dbReference type="ARBA" id="ARBA00022490"/>
    </source>
</evidence>
<organism evidence="11 12">
    <name type="scientific">Caproiciproducens galactitolivorans</name>
    <dbReference type="NCBI Taxonomy" id="642589"/>
    <lineage>
        <taxon>Bacteria</taxon>
        <taxon>Bacillati</taxon>
        <taxon>Bacillota</taxon>
        <taxon>Clostridia</taxon>
        <taxon>Eubacteriales</taxon>
        <taxon>Acutalibacteraceae</taxon>
        <taxon>Caproiciproducens</taxon>
    </lineage>
</organism>
<dbReference type="Proteomes" id="UP001082703">
    <property type="component" value="Unassembled WGS sequence"/>
</dbReference>
<dbReference type="RefSeq" id="WP_268057449.1">
    <property type="nucleotide sequence ID" value="NZ_JAPOHA010000003.1"/>
</dbReference>
<comment type="subcellular location">
    <subcellularLocation>
        <location evidence="8">Cytoplasm</location>
    </subcellularLocation>
</comment>
<dbReference type="InterPro" id="IPR001497">
    <property type="entry name" value="MethylDNA_cys_MeTrfase_AS"/>
</dbReference>
<keyword evidence="12" id="KW-1185">Reference proteome</keyword>
<feature type="domain" description="Methylated-DNA-[protein]-cysteine S-methyltransferase DNA binding" evidence="9">
    <location>
        <begin position="73"/>
        <end position="152"/>
    </location>
</feature>
<dbReference type="PROSITE" id="PS00374">
    <property type="entry name" value="MGMT"/>
    <property type="match status" value="1"/>
</dbReference>
<evidence type="ECO:0000259" key="9">
    <source>
        <dbReference type="Pfam" id="PF01035"/>
    </source>
</evidence>
<comment type="miscellaneous">
    <text evidence="8">This enzyme catalyzes only one turnover and therefore is not strictly catalytic. According to one definition, an enzyme is a biocatalyst that acts repeatedly and over many reaction cycles.</text>
</comment>
<dbReference type="EMBL" id="JAPOHA010000003">
    <property type="protein sequence ID" value="MCY1713438.1"/>
    <property type="molecule type" value="Genomic_DNA"/>
</dbReference>
<dbReference type="GO" id="GO:0003908">
    <property type="term" value="F:methylated-DNA-[protein]-cysteine S-methyltransferase activity"/>
    <property type="evidence" value="ECO:0007669"/>
    <property type="project" value="UniProtKB-EC"/>
</dbReference>
<evidence type="ECO:0000256" key="4">
    <source>
        <dbReference type="ARBA" id="ARBA00022679"/>
    </source>
</evidence>
<keyword evidence="3 8" id="KW-0489">Methyltransferase</keyword>
<dbReference type="PANTHER" id="PTHR10815">
    <property type="entry name" value="METHYLATED-DNA--PROTEIN-CYSTEINE METHYLTRANSFERASE"/>
    <property type="match status" value="1"/>
</dbReference>
<dbReference type="HAMAP" id="MF_00772">
    <property type="entry name" value="OGT"/>
    <property type="match status" value="1"/>
</dbReference>
<comment type="similarity">
    <text evidence="8">Belongs to the MGMT family.</text>
</comment>
<keyword evidence="4 8" id="KW-0808">Transferase</keyword>
<accession>A0ABT4BTN4</accession>
<dbReference type="Pfam" id="PF02870">
    <property type="entry name" value="Methyltransf_1N"/>
    <property type="match status" value="1"/>
</dbReference>
<gene>
    <name evidence="11" type="ORF">OUY18_04105</name>
</gene>
<dbReference type="GO" id="GO:0032259">
    <property type="term" value="P:methylation"/>
    <property type="evidence" value="ECO:0007669"/>
    <property type="project" value="UniProtKB-KW"/>
</dbReference>
<comment type="catalytic activity">
    <reaction evidence="7 8">
        <text>a 6-O-methyl-2'-deoxyguanosine in DNA + L-cysteinyl-[protein] = S-methyl-L-cysteinyl-[protein] + a 2'-deoxyguanosine in DNA</text>
        <dbReference type="Rhea" id="RHEA:24000"/>
        <dbReference type="Rhea" id="RHEA-COMP:10131"/>
        <dbReference type="Rhea" id="RHEA-COMP:10132"/>
        <dbReference type="Rhea" id="RHEA-COMP:11367"/>
        <dbReference type="Rhea" id="RHEA-COMP:11368"/>
        <dbReference type="ChEBI" id="CHEBI:29950"/>
        <dbReference type="ChEBI" id="CHEBI:82612"/>
        <dbReference type="ChEBI" id="CHEBI:85445"/>
        <dbReference type="ChEBI" id="CHEBI:85448"/>
        <dbReference type="EC" id="2.1.1.63"/>
    </reaction>
</comment>
<keyword evidence="5 8" id="KW-0227">DNA damage</keyword>
<keyword evidence="6 8" id="KW-0234">DNA repair</keyword>